<dbReference type="CDD" id="cd00130">
    <property type="entry name" value="PAS"/>
    <property type="match status" value="1"/>
</dbReference>
<protein>
    <recommendedName>
        <fullName evidence="2">PAS domain-containing protein</fullName>
    </recommendedName>
</protein>
<feature type="compositionally biased region" description="Low complexity" evidence="1">
    <location>
        <begin position="222"/>
        <end position="240"/>
    </location>
</feature>
<comment type="caution">
    <text evidence="3">The sequence shown here is derived from an EMBL/GenBank/DDBJ whole genome shotgun (WGS) entry which is preliminary data.</text>
</comment>
<sequence length="310" mass="33348">MGVTESFRGEPGTAGVVPAGRGGLLDVLNVAAVLLDAEGRIDLWSPQAEILFGYSAEEALGQYAAQLLIDKEHLDTVLALFARVMDDGESWAGVVPVRNKDGSTRRVEFRNMRLQDDQREYWALGLATDQATLQQVERHLALSAQLVSQSPIGLGMLDTDLRYVSVNPAEERMNGVSAAEHVGRHVHEVLPHLDPSFEAVMREVLATGYRCWTSTPWAGRQPTRTTTTPGRSPSTGSRPPAGKCWEWPPPASMSPTGTAPWKSSATPLSPSSAACCPILLRSAQVSTSPSATAPHRPRWRSAGTGSTSSL</sequence>
<reference evidence="3 4" key="1">
    <citation type="submission" date="2020-05" db="EMBL/GenBank/DDBJ databases">
        <title>Whole genome shotgun sequence of Streptomyces microflavus NBRC 13062.</title>
        <authorList>
            <person name="Komaki H."/>
            <person name="Tamura T."/>
        </authorList>
    </citation>
    <scope>NUCLEOTIDE SEQUENCE [LARGE SCALE GENOMIC DNA]</scope>
    <source>
        <strain evidence="3 4">NBRC 13062</strain>
    </source>
</reference>
<dbReference type="GO" id="GO:0006355">
    <property type="term" value="P:regulation of DNA-templated transcription"/>
    <property type="evidence" value="ECO:0007669"/>
    <property type="project" value="InterPro"/>
</dbReference>
<feature type="region of interest" description="Disordered" evidence="1">
    <location>
        <begin position="216"/>
        <end position="270"/>
    </location>
</feature>
<dbReference type="InterPro" id="IPR013656">
    <property type="entry name" value="PAS_4"/>
</dbReference>
<feature type="region of interest" description="Disordered" evidence="1">
    <location>
        <begin position="286"/>
        <end position="310"/>
    </location>
</feature>
<dbReference type="InterPro" id="IPR052155">
    <property type="entry name" value="Biofilm_reg_signaling"/>
</dbReference>
<organism evidence="3 4">
    <name type="scientific">Streptomyces microflavus</name>
    <name type="common">Streptomyces lipmanii</name>
    <dbReference type="NCBI Taxonomy" id="1919"/>
    <lineage>
        <taxon>Bacteria</taxon>
        <taxon>Bacillati</taxon>
        <taxon>Actinomycetota</taxon>
        <taxon>Actinomycetes</taxon>
        <taxon>Kitasatosporales</taxon>
        <taxon>Streptomycetaceae</taxon>
        <taxon>Streptomyces</taxon>
    </lineage>
</organism>
<dbReference type="InterPro" id="IPR013767">
    <property type="entry name" value="PAS_fold"/>
</dbReference>
<dbReference type="Gene3D" id="3.30.450.20">
    <property type="entry name" value="PAS domain"/>
    <property type="match status" value="2"/>
</dbReference>
<dbReference type="SUPFAM" id="SSF55785">
    <property type="entry name" value="PYP-like sensor domain (PAS domain)"/>
    <property type="match status" value="2"/>
</dbReference>
<evidence type="ECO:0000313" key="4">
    <source>
        <dbReference type="Proteomes" id="UP000498740"/>
    </source>
</evidence>
<dbReference type="Proteomes" id="UP000498740">
    <property type="component" value="Unassembled WGS sequence"/>
</dbReference>
<dbReference type="InterPro" id="IPR000014">
    <property type="entry name" value="PAS"/>
</dbReference>
<gene>
    <name evidence="3" type="ORF">Smic_01120</name>
</gene>
<dbReference type="Pfam" id="PF00989">
    <property type="entry name" value="PAS"/>
    <property type="match status" value="1"/>
</dbReference>
<dbReference type="Pfam" id="PF08448">
    <property type="entry name" value="PAS_4"/>
    <property type="match status" value="1"/>
</dbReference>
<dbReference type="NCBIfam" id="TIGR00229">
    <property type="entry name" value="sensory_box"/>
    <property type="match status" value="2"/>
</dbReference>
<dbReference type="PROSITE" id="PS50112">
    <property type="entry name" value="PAS"/>
    <property type="match status" value="1"/>
</dbReference>
<dbReference type="EMBL" id="BLWD01000001">
    <property type="protein sequence ID" value="GFN01556.1"/>
    <property type="molecule type" value="Genomic_DNA"/>
</dbReference>
<dbReference type="PANTHER" id="PTHR44757">
    <property type="entry name" value="DIGUANYLATE CYCLASE DGCP"/>
    <property type="match status" value="1"/>
</dbReference>
<proteinExistence type="predicted"/>
<dbReference type="InterPro" id="IPR035965">
    <property type="entry name" value="PAS-like_dom_sf"/>
</dbReference>
<evidence type="ECO:0000256" key="1">
    <source>
        <dbReference type="SAM" id="MobiDB-lite"/>
    </source>
</evidence>
<name>A0A7J0CGF7_STRMI</name>
<dbReference type="AlphaFoldDB" id="A0A7J0CGF7"/>
<accession>A0A7J0CGF7</accession>
<feature type="domain" description="PAS" evidence="2">
    <location>
        <begin position="24"/>
        <end position="88"/>
    </location>
</feature>
<dbReference type="SMART" id="SM00091">
    <property type="entry name" value="PAS"/>
    <property type="match status" value="2"/>
</dbReference>
<evidence type="ECO:0000313" key="3">
    <source>
        <dbReference type="EMBL" id="GFN01556.1"/>
    </source>
</evidence>
<evidence type="ECO:0000259" key="2">
    <source>
        <dbReference type="PROSITE" id="PS50112"/>
    </source>
</evidence>
<dbReference type="PANTHER" id="PTHR44757:SF2">
    <property type="entry name" value="BIOFILM ARCHITECTURE MAINTENANCE PROTEIN MBAA"/>
    <property type="match status" value="1"/>
</dbReference>